<gene>
    <name evidence="3" type="ORF">CNECB9_3760086</name>
</gene>
<accession>A0A1K0JDU1</accession>
<dbReference type="InterPro" id="IPR027417">
    <property type="entry name" value="P-loop_NTPase"/>
</dbReference>
<evidence type="ECO:0000256" key="1">
    <source>
        <dbReference type="SAM" id="MobiDB-lite"/>
    </source>
</evidence>
<name>A0A1K0JDU1_CUPNE</name>
<dbReference type="InterPro" id="IPR049945">
    <property type="entry name" value="AAA_22"/>
</dbReference>
<dbReference type="SUPFAM" id="SSF52540">
    <property type="entry name" value="P-loop containing nucleoside triphosphate hydrolases"/>
    <property type="match status" value="1"/>
</dbReference>
<sequence length="350" mass="38969">MRSATRDAEPDSGAAPHTVARAPPEALVRGEASVALHPLLTKEYAIYTPTIAQFGTSIQRWAADRLPGGLITGYARTGKTTAVLHWAATLLRETEGPTLPVLTLSALDRSTSPNLFWAHFLRSTGLAPWKSGDRLIRFDRAVAGLCRRALENPSRYLVLIIDEANNLNALHWQQLKDLQNELDANATRLTVISVGTHELGEARSTLTLAGDSHLTARFMVQQCAFRGLVDVDELRFVLEGYDQHSRWPAPDGPTYTEYFAPRDYAAGFRLADYTCAIWQAMARRLPAMRGDALIEIPMAFVGMLAEHVLRNAARCELRALLTPRALDEALCQRNFSEHMEITQRLQREGR</sequence>
<evidence type="ECO:0000313" key="3">
    <source>
        <dbReference type="EMBL" id="SCU77855.1"/>
    </source>
</evidence>
<feature type="domain" description="ORC1/DEAH AAA+ ATPase" evidence="2">
    <location>
        <begin position="69"/>
        <end position="199"/>
    </location>
</feature>
<dbReference type="AlphaFoldDB" id="A0A1K0JDU1"/>
<dbReference type="GO" id="GO:0016887">
    <property type="term" value="F:ATP hydrolysis activity"/>
    <property type="evidence" value="ECO:0007669"/>
    <property type="project" value="InterPro"/>
</dbReference>
<organism evidence="3">
    <name type="scientific">Cupriavidus necator</name>
    <name type="common">Alcaligenes eutrophus</name>
    <name type="synonym">Ralstonia eutropha</name>
    <dbReference type="NCBI Taxonomy" id="106590"/>
    <lineage>
        <taxon>Bacteria</taxon>
        <taxon>Pseudomonadati</taxon>
        <taxon>Pseudomonadota</taxon>
        <taxon>Betaproteobacteria</taxon>
        <taxon>Burkholderiales</taxon>
        <taxon>Burkholderiaceae</taxon>
        <taxon>Cupriavidus</taxon>
    </lineage>
</organism>
<reference evidence="3" key="1">
    <citation type="submission" date="2016-09" db="EMBL/GenBank/DDBJ databases">
        <authorList>
            <person name="Capua I."/>
            <person name="De Benedictis P."/>
            <person name="Joannis T."/>
            <person name="Lombin L.H."/>
            <person name="Cattoli G."/>
        </authorList>
    </citation>
    <scope>NUCLEOTIDE SEQUENCE</scope>
    <source>
        <strain evidence="3">B9</strain>
    </source>
</reference>
<evidence type="ECO:0000259" key="2">
    <source>
        <dbReference type="Pfam" id="PF13401"/>
    </source>
</evidence>
<protein>
    <recommendedName>
        <fullName evidence="2">ORC1/DEAH AAA+ ATPase domain-containing protein</fullName>
    </recommendedName>
</protein>
<dbReference type="RefSeq" id="WP_340526949.1">
    <property type="nucleotide sequence ID" value="NZ_FMSH01000308.1"/>
</dbReference>
<dbReference type="Pfam" id="PF13401">
    <property type="entry name" value="AAA_22"/>
    <property type="match status" value="1"/>
</dbReference>
<dbReference type="EMBL" id="FMSH01000308">
    <property type="protein sequence ID" value="SCU77855.1"/>
    <property type="molecule type" value="Genomic_DNA"/>
</dbReference>
<feature type="region of interest" description="Disordered" evidence="1">
    <location>
        <begin position="1"/>
        <end position="24"/>
    </location>
</feature>
<dbReference type="Gene3D" id="3.40.50.300">
    <property type="entry name" value="P-loop containing nucleotide triphosphate hydrolases"/>
    <property type="match status" value="1"/>
</dbReference>
<proteinExistence type="predicted"/>